<gene>
    <name evidence="1" type="ORF">HPB47_001691</name>
</gene>
<reference evidence="1 2" key="1">
    <citation type="journal article" date="2020" name="Cell">
        <title>Large-Scale Comparative Analyses of Tick Genomes Elucidate Their Genetic Diversity and Vector Capacities.</title>
        <authorList>
            <consortium name="Tick Genome and Microbiome Consortium (TIGMIC)"/>
            <person name="Jia N."/>
            <person name="Wang J."/>
            <person name="Shi W."/>
            <person name="Du L."/>
            <person name="Sun Y."/>
            <person name="Zhan W."/>
            <person name="Jiang J.F."/>
            <person name="Wang Q."/>
            <person name="Zhang B."/>
            <person name="Ji P."/>
            <person name="Bell-Sakyi L."/>
            <person name="Cui X.M."/>
            <person name="Yuan T.T."/>
            <person name="Jiang B.G."/>
            <person name="Yang W.F."/>
            <person name="Lam T.T."/>
            <person name="Chang Q.C."/>
            <person name="Ding S.J."/>
            <person name="Wang X.J."/>
            <person name="Zhu J.G."/>
            <person name="Ruan X.D."/>
            <person name="Zhao L."/>
            <person name="Wei J.T."/>
            <person name="Ye R.Z."/>
            <person name="Que T.C."/>
            <person name="Du C.H."/>
            <person name="Zhou Y.H."/>
            <person name="Cheng J.X."/>
            <person name="Dai P.F."/>
            <person name="Guo W.B."/>
            <person name="Han X.H."/>
            <person name="Huang E.J."/>
            <person name="Li L.F."/>
            <person name="Wei W."/>
            <person name="Gao Y.C."/>
            <person name="Liu J.Z."/>
            <person name="Shao H.Z."/>
            <person name="Wang X."/>
            <person name="Wang C.C."/>
            <person name="Yang T.C."/>
            <person name="Huo Q.B."/>
            <person name="Li W."/>
            <person name="Chen H.Y."/>
            <person name="Chen S.E."/>
            <person name="Zhou L.G."/>
            <person name="Ni X.B."/>
            <person name="Tian J.H."/>
            <person name="Sheng Y."/>
            <person name="Liu T."/>
            <person name="Pan Y.S."/>
            <person name="Xia L.Y."/>
            <person name="Li J."/>
            <person name="Zhao F."/>
            <person name="Cao W.C."/>
        </authorList>
    </citation>
    <scope>NUCLEOTIDE SEQUENCE [LARGE SCALE GENOMIC DNA]</scope>
    <source>
        <strain evidence="1">Iper-2018</strain>
    </source>
</reference>
<organism evidence="1 2">
    <name type="scientific">Ixodes persulcatus</name>
    <name type="common">Taiga tick</name>
    <dbReference type="NCBI Taxonomy" id="34615"/>
    <lineage>
        <taxon>Eukaryota</taxon>
        <taxon>Metazoa</taxon>
        <taxon>Ecdysozoa</taxon>
        <taxon>Arthropoda</taxon>
        <taxon>Chelicerata</taxon>
        <taxon>Arachnida</taxon>
        <taxon>Acari</taxon>
        <taxon>Parasitiformes</taxon>
        <taxon>Ixodida</taxon>
        <taxon>Ixodoidea</taxon>
        <taxon>Ixodidae</taxon>
        <taxon>Ixodinae</taxon>
        <taxon>Ixodes</taxon>
    </lineage>
</organism>
<keyword evidence="2" id="KW-1185">Reference proteome</keyword>
<name>A0AC60PNF9_IXOPE</name>
<proteinExistence type="predicted"/>
<evidence type="ECO:0000313" key="1">
    <source>
        <dbReference type="EMBL" id="KAG0422487.1"/>
    </source>
</evidence>
<dbReference type="Proteomes" id="UP000805193">
    <property type="component" value="Unassembled WGS sequence"/>
</dbReference>
<sequence>MFRFEKHDFGLLNDALLRPEVVCSILGVVVSGEEALLMCLRRLAYPNRWWDLEPIFGRHSSAMPSIVGQVLRHIDGTFGHLLDDLTTHSWLSFGDLKRFARCYEVRLFYHLFPLIPVLCLQLWECLLPVSCLWLWITR</sequence>
<accession>A0AC60PNF9</accession>
<evidence type="ECO:0000313" key="2">
    <source>
        <dbReference type="Proteomes" id="UP000805193"/>
    </source>
</evidence>
<protein>
    <submittedName>
        <fullName evidence="1">Uncharacterized protein</fullName>
    </submittedName>
</protein>
<dbReference type="EMBL" id="JABSTQ010010223">
    <property type="protein sequence ID" value="KAG0422487.1"/>
    <property type="molecule type" value="Genomic_DNA"/>
</dbReference>
<comment type="caution">
    <text evidence="1">The sequence shown here is derived from an EMBL/GenBank/DDBJ whole genome shotgun (WGS) entry which is preliminary data.</text>
</comment>